<dbReference type="AlphaFoldDB" id="A0A431WWD6"/>
<reference evidence="3 4" key="1">
    <citation type="submission" date="2018-12" db="EMBL/GenBank/DDBJ databases">
        <authorList>
            <person name="Yu L."/>
        </authorList>
    </citation>
    <scope>NUCLEOTIDE SEQUENCE [LARGE SCALE GENOMIC DNA]</scope>
    <source>
        <strain evidence="3 4">HAW-EB2</strain>
    </source>
</reference>
<dbReference type="Pfam" id="PF05166">
    <property type="entry name" value="YcgL"/>
    <property type="match status" value="1"/>
</dbReference>
<evidence type="ECO:0000313" key="3">
    <source>
        <dbReference type="EMBL" id="RTR39739.1"/>
    </source>
</evidence>
<dbReference type="PROSITE" id="PS51648">
    <property type="entry name" value="YCGL"/>
    <property type="match status" value="1"/>
</dbReference>
<keyword evidence="4" id="KW-1185">Reference proteome</keyword>
<organism evidence="3 4">
    <name type="scientific">Shewanella canadensis</name>
    <dbReference type="NCBI Taxonomy" id="271096"/>
    <lineage>
        <taxon>Bacteria</taxon>
        <taxon>Pseudomonadati</taxon>
        <taxon>Pseudomonadota</taxon>
        <taxon>Gammaproteobacteria</taxon>
        <taxon>Alteromonadales</taxon>
        <taxon>Shewanellaceae</taxon>
        <taxon>Shewanella</taxon>
    </lineage>
</organism>
<dbReference type="InterPro" id="IPR038068">
    <property type="entry name" value="YcgL-like_sf"/>
</dbReference>
<protein>
    <recommendedName>
        <fullName evidence="1">YcgL domain-containing protein EKG38_08050</fullName>
    </recommendedName>
</protein>
<evidence type="ECO:0000259" key="2">
    <source>
        <dbReference type="PROSITE" id="PS51648"/>
    </source>
</evidence>
<comment type="caution">
    <text evidence="3">The sequence shown here is derived from an EMBL/GenBank/DDBJ whole genome shotgun (WGS) entry which is preliminary data.</text>
</comment>
<evidence type="ECO:0000256" key="1">
    <source>
        <dbReference type="HAMAP-Rule" id="MF_01866"/>
    </source>
</evidence>
<feature type="domain" description="YcgL" evidence="2">
    <location>
        <begin position="1"/>
        <end position="85"/>
    </location>
</feature>
<sequence length="93" mass="10988">MICAVYKSRRKVDSYLFVEKRNEFERVPDALMEMFGEPELVMILPLMKREHLGFADIKKVKSELAEKGYYLQLPPPKVNLLEQHKLEIGYSRD</sequence>
<dbReference type="EMBL" id="RXNU01000003">
    <property type="protein sequence ID" value="RTR39739.1"/>
    <property type="molecule type" value="Genomic_DNA"/>
</dbReference>
<name>A0A431WWD6_9GAMM</name>
<dbReference type="RefSeq" id="WP_126519748.1">
    <property type="nucleotide sequence ID" value="NZ_RXNU01000003.1"/>
</dbReference>
<dbReference type="PANTHER" id="PTHR38109">
    <property type="entry name" value="PROTEIN YCGL"/>
    <property type="match status" value="1"/>
</dbReference>
<dbReference type="PANTHER" id="PTHR38109:SF1">
    <property type="entry name" value="PROTEIN YCGL"/>
    <property type="match status" value="1"/>
</dbReference>
<dbReference type="SUPFAM" id="SSF160191">
    <property type="entry name" value="YcgL-like"/>
    <property type="match status" value="1"/>
</dbReference>
<dbReference type="Gene3D" id="3.10.510.20">
    <property type="entry name" value="YcgL domain"/>
    <property type="match status" value="1"/>
</dbReference>
<proteinExistence type="inferred from homology"/>
<dbReference type="HAMAP" id="MF_01866">
    <property type="entry name" value="UPF0745"/>
    <property type="match status" value="1"/>
</dbReference>
<dbReference type="Proteomes" id="UP000267448">
    <property type="component" value="Unassembled WGS sequence"/>
</dbReference>
<evidence type="ECO:0000313" key="4">
    <source>
        <dbReference type="Proteomes" id="UP000267448"/>
    </source>
</evidence>
<gene>
    <name evidence="3" type="ORF">EKG38_08050</name>
</gene>
<dbReference type="InterPro" id="IPR027354">
    <property type="entry name" value="YcgL_dom"/>
</dbReference>
<dbReference type="OrthoDB" id="7062382at2"/>
<accession>A0A431WWD6</accession>